<dbReference type="InterPro" id="IPR011110">
    <property type="entry name" value="Reg_prop"/>
</dbReference>
<sequence>MKNAITLFQMLKMPILAICIFFTSCNGQVKKDLPKDTVNESKIIADGQPKLVKNLGSLKDKGHNVNSSLQDKSGNLWFGTTGDGLYKYDGKLFTQFTTSKGMNSNTVLCILEDKSGKIWIGTDNGVCLYDDNKFSKIQIALSNDTLSSKYLVWSIMQDKSGKLWFATSIGIYVYDGKLFNFFKVPNDIEFCIMKIEKILEDNAGNFWLGGRCHDGVYRYDGKSITKFDLKKLYQDEPTPRLRNWVLPQLQDKNGNIWFSNWDGVYRYDGTSFTTFTKKDGLYGNVVARIVEDKKGNIWFGGDGLSRFDGKSFTHFTTKDGLINNSIWSILEDRTGHIWIGSRNTGLCRYNGKTFTHFSTQDEKTFIDFLK</sequence>
<keyword evidence="3" id="KW-1185">Reference proteome</keyword>
<dbReference type="RefSeq" id="WP_238806818.1">
    <property type="nucleotide sequence ID" value="NZ_CAKLPY010000002.1"/>
</dbReference>
<name>A0ABN8EUI9_9BACT</name>
<dbReference type="SUPFAM" id="SSF63829">
    <property type="entry name" value="Calcium-dependent phosphotriesterase"/>
    <property type="match status" value="1"/>
</dbReference>
<proteinExistence type="predicted"/>
<gene>
    <name evidence="2" type="ORF">EMA8858_02384</name>
</gene>
<dbReference type="EMBL" id="CAKLPY010000002">
    <property type="protein sequence ID" value="CAH0996253.1"/>
    <property type="molecule type" value="Genomic_DNA"/>
</dbReference>
<protein>
    <recommendedName>
        <fullName evidence="4">Two component regulator propeller</fullName>
    </recommendedName>
</protein>
<dbReference type="PROSITE" id="PS51257">
    <property type="entry name" value="PROKAR_LIPOPROTEIN"/>
    <property type="match status" value="1"/>
</dbReference>
<evidence type="ECO:0000256" key="1">
    <source>
        <dbReference type="ARBA" id="ARBA00022553"/>
    </source>
</evidence>
<dbReference type="Pfam" id="PF07494">
    <property type="entry name" value="Reg_prop"/>
    <property type="match status" value="5"/>
</dbReference>
<dbReference type="Gene3D" id="2.130.10.10">
    <property type="entry name" value="YVTN repeat-like/Quinoprotein amine dehydrogenase"/>
    <property type="match status" value="3"/>
</dbReference>
<dbReference type="PANTHER" id="PTHR43547">
    <property type="entry name" value="TWO-COMPONENT HISTIDINE KINASE"/>
    <property type="match status" value="1"/>
</dbReference>
<dbReference type="Proteomes" id="UP000837932">
    <property type="component" value="Unassembled WGS sequence"/>
</dbReference>
<evidence type="ECO:0008006" key="4">
    <source>
        <dbReference type="Google" id="ProtNLM"/>
    </source>
</evidence>
<organism evidence="2 3">
    <name type="scientific">Emticicia aquatica</name>
    <dbReference type="NCBI Taxonomy" id="1681835"/>
    <lineage>
        <taxon>Bacteria</taxon>
        <taxon>Pseudomonadati</taxon>
        <taxon>Bacteroidota</taxon>
        <taxon>Cytophagia</taxon>
        <taxon>Cytophagales</taxon>
        <taxon>Leadbetterellaceae</taxon>
        <taxon>Emticicia</taxon>
    </lineage>
</organism>
<accession>A0ABN8EUI9</accession>
<reference evidence="2" key="1">
    <citation type="submission" date="2021-12" db="EMBL/GenBank/DDBJ databases">
        <authorList>
            <person name="Rodrigo-Torres L."/>
            <person name="Arahal R. D."/>
            <person name="Lucena T."/>
        </authorList>
    </citation>
    <scope>NUCLEOTIDE SEQUENCE</scope>
    <source>
        <strain evidence="2">CECT 8858</strain>
    </source>
</reference>
<keyword evidence="1" id="KW-0597">Phosphoprotein</keyword>
<evidence type="ECO:0000313" key="3">
    <source>
        <dbReference type="Proteomes" id="UP000837932"/>
    </source>
</evidence>
<evidence type="ECO:0000313" key="2">
    <source>
        <dbReference type="EMBL" id="CAH0996253.1"/>
    </source>
</evidence>
<dbReference type="PANTHER" id="PTHR43547:SF2">
    <property type="entry name" value="HYBRID SIGNAL TRANSDUCTION HISTIDINE KINASE C"/>
    <property type="match status" value="1"/>
</dbReference>
<dbReference type="InterPro" id="IPR015943">
    <property type="entry name" value="WD40/YVTN_repeat-like_dom_sf"/>
</dbReference>
<comment type="caution">
    <text evidence="2">The sequence shown here is derived from an EMBL/GenBank/DDBJ whole genome shotgun (WGS) entry which is preliminary data.</text>
</comment>